<evidence type="ECO:0000313" key="2">
    <source>
        <dbReference type="Proteomes" id="UP000324222"/>
    </source>
</evidence>
<organism evidence="1 2">
    <name type="scientific">Portunus trituberculatus</name>
    <name type="common">Swimming crab</name>
    <name type="synonym">Neptunus trituberculatus</name>
    <dbReference type="NCBI Taxonomy" id="210409"/>
    <lineage>
        <taxon>Eukaryota</taxon>
        <taxon>Metazoa</taxon>
        <taxon>Ecdysozoa</taxon>
        <taxon>Arthropoda</taxon>
        <taxon>Crustacea</taxon>
        <taxon>Multicrustacea</taxon>
        <taxon>Malacostraca</taxon>
        <taxon>Eumalacostraca</taxon>
        <taxon>Eucarida</taxon>
        <taxon>Decapoda</taxon>
        <taxon>Pleocyemata</taxon>
        <taxon>Brachyura</taxon>
        <taxon>Eubrachyura</taxon>
        <taxon>Portunoidea</taxon>
        <taxon>Portunidae</taxon>
        <taxon>Portuninae</taxon>
        <taxon>Portunus</taxon>
    </lineage>
</organism>
<protein>
    <submittedName>
        <fullName evidence="1">Uncharacterized protein</fullName>
    </submittedName>
</protein>
<proteinExistence type="predicted"/>
<evidence type="ECO:0000313" key="1">
    <source>
        <dbReference type="EMBL" id="MPC37997.1"/>
    </source>
</evidence>
<comment type="caution">
    <text evidence="1">The sequence shown here is derived from an EMBL/GenBank/DDBJ whole genome shotgun (WGS) entry which is preliminary data.</text>
</comment>
<dbReference type="Proteomes" id="UP000324222">
    <property type="component" value="Unassembled WGS sequence"/>
</dbReference>
<accession>A0A5B7EXT8</accession>
<dbReference type="EMBL" id="VSRR010003946">
    <property type="protein sequence ID" value="MPC37997.1"/>
    <property type="molecule type" value="Genomic_DNA"/>
</dbReference>
<reference evidence="1 2" key="1">
    <citation type="submission" date="2019-05" db="EMBL/GenBank/DDBJ databases">
        <title>Another draft genome of Portunus trituberculatus and its Hox gene families provides insights of decapod evolution.</title>
        <authorList>
            <person name="Jeong J.-H."/>
            <person name="Song I."/>
            <person name="Kim S."/>
            <person name="Choi T."/>
            <person name="Kim D."/>
            <person name="Ryu S."/>
            <person name="Kim W."/>
        </authorList>
    </citation>
    <scope>NUCLEOTIDE SEQUENCE [LARGE SCALE GENOMIC DNA]</scope>
    <source>
        <tissue evidence="1">Muscle</tissue>
    </source>
</reference>
<sequence>MRLMVRSSAVRVGLARGQWGWRQAVVRRLSQGRKRRALGFPMLAAGDEYTVSGSMLPLLLFAALVLLQGNAAINQVTPSDATEATLAFLPGHTRECYLCRGIMLPV</sequence>
<gene>
    <name evidence="1" type="ORF">E2C01_031494</name>
</gene>
<keyword evidence="2" id="KW-1185">Reference proteome</keyword>
<dbReference type="AlphaFoldDB" id="A0A5B7EXT8"/>
<name>A0A5B7EXT8_PORTR</name>